<dbReference type="EMBL" id="FNFD01000022">
    <property type="protein sequence ID" value="SDL48696.1"/>
    <property type="molecule type" value="Genomic_DNA"/>
</dbReference>
<accession>A0A1G9KGH7</accession>
<dbReference type="Proteomes" id="UP000198706">
    <property type="component" value="Unassembled WGS sequence"/>
</dbReference>
<gene>
    <name evidence="1" type="ORF">SAMN05216186_12239</name>
</gene>
<dbReference type="InterPro" id="IPR042268">
    <property type="entry name" value="BamC_C"/>
</dbReference>
<dbReference type="Gene3D" id="3.30.310.170">
    <property type="entry name" value="Outer membrane protein assembly factor BamC"/>
    <property type="match status" value="1"/>
</dbReference>
<dbReference type="Pfam" id="PF06804">
    <property type="entry name" value="Lipoprotein_18"/>
    <property type="match status" value="1"/>
</dbReference>
<sequence>MKRLTGLSALALIISGTSGCGWLWGDDGYFRDRSSDYLEARQTAPMQLPSNVDAKRLDPLLPVPQQVATNTATGEYEVPRPQPLSVRGEASEFSLQKSGDSRWVVAQRAPAEVWPVARQFFEDNGFRIAEEHPQTGEFVTAWQRFDELSATMARRLSSRVSGVSPDSETRVRVRIEPGVQRNTSEIFVVSVERSAGSTADIDFPSRSVNTSLDGALLDEMMASMARSVEQGGSVSLLAARDYDAPSRVSLTEDGNGNPVLNLGADFDRAWSGVGRALAAGDVYVDDLNRSLGVYYINLAESAQERAEPPGFFKRLFGGGEPDKEEIEARAERYQVRLTSVGDSVQVTVEKDINTVAPADVARRILGLIQENLG</sequence>
<protein>
    <submittedName>
        <fullName evidence="1">Outer membrane protein assembly factor BamC</fullName>
    </submittedName>
</protein>
<keyword evidence="2" id="KW-1185">Reference proteome</keyword>
<dbReference type="PROSITE" id="PS51257">
    <property type="entry name" value="PROKAR_LIPOPROTEIN"/>
    <property type="match status" value="1"/>
</dbReference>
<dbReference type="STRING" id="137658.SAMN05216186_12239"/>
<dbReference type="RefSeq" id="WP_084339087.1">
    <property type="nucleotide sequence ID" value="NZ_FNFD01000022.1"/>
</dbReference>
<dbReference type="InterPro" id="IPR010653">
    <property type="entry name" value="NlpB/DapX"/>
</dbReference>
<organism evidence="1 2">
    <name type="scientific">Pseudomonas indica</name>
    <dbReference type="NCBI Taxonomy" id="137658"/>
    <lineage>
        <taxon>Bacteria</taxon>
        <taxon>Pseudomonadati</taxon>
        <taxon>Pseudomonadota</taxon>
        <taxon>Gammaproteobacteria</taxon>
        <taxon>Pseudomonadales</taxon>
        <taxon>Pseudomonadaceae</taxon>
        <taxon>Pseudomonas</taxon>
    </lineage>
</organism>
<evidence type="ECO:0000313" key="1">
    <source>
        <dbReference type="EMBL" id="SDL48696.1"/>
    </source>
</evidence>
<proteinExistence type="predicted"/>
<dbReference type="AlphaFoldDB" id="A0A1G9KGH7"/>
<evidence type="ECO:0000313" key="2">
    <source>
        <dbReference type="Proteomes" id="UP000198706"/>
    </source>
</evidence>
<name>A0A1G9KGH7_9PSED</name>
<reference evidence="1 2" key="1">
    <citation type="submission" date="2016-10" db="EMBL/GenBank/DDBJ databases">
        <authorList>
            <person name="de Groot N.N."/>
        </authorList>
    </citation>
    <scope>NUCLEOTIDE SEQUENCE [LARGE SCALE GENOMIC DNA]</scope>
    <source>
        <strain evidence="1 2">JCM 21544</strain>
    </source>
</reference>